<evidence type="ECO:0000256" key="11">
    <source>
        <dbReference type="ARBA" id="ARBA00023329"/>
    </source>
</evidence>
<dbReference type="SUPFAM" id="SSF82171">
    <property type="entry name" value="DPP6 N-terminal domain-like"/>
    <property type="match status" value="1"/>
</dbReference>
<evidence type="ECO:0000256" key="16">
    <source>
        <dbReference type="SAM" id="MobiDB-lite"/>
    </source>
</evidence>
<feature type="compositionally biased region" description="Acidic residues" evidence="16">
    <location>
        <begin position="867"/>
        <end position="891"/>
    </location>
</feature>
<evidence type="ECO:0000256" key="4">
    <source>
        <dbReference type="ARBA" id="ARBA00022490"/>
    </source>
</evidence>
<sequence length="891" mass="100911">MPLKLDIKQKLVVKSKRVKNVDLHPTEPWVLSALFSGQVVITNYKTKSTVRSFDVSELPVRAGKFIARKRWFICGADDMHIRVFDYNTAEKEAVFEAHSDYIRSISVHATKPYVLTCSDDLQIKMWDWENKWQCVRIFEGHTHYVMMVNFSPKDPNIFASASLDTSVRVWNINKSSANFALQGHAQGVNCVDFYHGDKPFIISGSDDTQVKIWDYQTRSCVQTLEGHSENVTAVCFHPRLGYIISGSEDHTVNIWNSSTYQLEDTLDSGLERVWDLGYANNTKIALAYDEGTVVLRLGKEIPVVSMDRKGKVIWIRNGEVQQVSIKHSAEEESNIFDGEKLVFPTKDKGVSDVTAHNIVHAPKGNYIAFSGENEWVIYSPVTMKNKSYGSGVEIVWGNATGQFAVRERSGKVKIFKSFKQQMVLDTFFTPTGIFGGNALGVKSKDVFCLYDWESGALIQSVEVSPRVVYWNETGDSLVLADDDTWYVLKYDAQVVKKALKSGTVEESGVDDCVAVENEFSEKIKRGYWIGECFIYTNNENNLKYYIGGSTETIAHLDKSYFLLGFISKYNRVYLMDKEYNIVSYQLHVSVMQYEAAIVAGDWDLAKQHLDEVPKEFYNKLAQFLDRQGKLELKEIAIGLTSDPEHKFQLALELNKLDEALEIAQEEQSEQKWRQVGGIALSECKFELAEKCMKQGKDFSGLLLLYSSTGDREGMKYLSEVTRQEGKNNITLVANLLTHDVKSCLDVLVDTKRLPEAAFMARTYMPSEASNILQMWKKDLTTVSEKAADALADPEEYANLFPNFDEAKQVEKQYYESLSGSLPAADYEQYKAEIERDLIAELQQGTLSSKPAEMQPNGDDSEKNTAEHDEEETPNNNEEEQETPEENGEEAS</sequence>
<dbReference type="InterPro" id="IPR016453">
    <property type="entry name" value="COPB2"/>
</dbReference>
<feature type="domain" description="COPA/B second beta-propeller" evidence="17">
    <location>
        <begin position="319"/>
        <end position="576"/>
    </location>
</feature>
<evidence type="ECO:0000259" key="18">
    <source>
        <dbReference type="Pfam" id="PF23953"/>
    </source>
</evidence>
<keyword evidence="10 13" id="KW-0472">Membrane</keyword>
<dbReference type="EMBL" id="HBGD01011389">
    <property type="protein sequence ID" value="CAD9086150.1"/>
    <property type="molecule type" value="Transcribed_RNA"/>
</dbReference>
<feature type="region of interest" description="Disordered" evidence="16">
    <location>
        <begin position="841"/>
        <end position="891"/>
    </location>
</feature>
<keyword evidence="9 13" id="KW-0333">Golgi apparatus</keyword>
<evidence type="ECO:0000256" key="9">
    <source>
        <dbReference type="ARBA" id="ARBA00023034"/>
    </source>
</evidence>
<gene>
    <name evidence="19" type="ORF">PCOS0759_LOCUS9404</name>
</gene>
<feature type="repeat" description="WD" evidence="14">
    <location>
        <begin position="181"/>
        <end position="223"/>
    </location>
</feature>
<keyword evidence="3 13" id="KW-0813">Transport</keyword>
<keyword evidence="5 14" id="KW-0853">WD repeat</keyword>
<dbReference type="CDD" id="cd00200">
    <property type="entry name" value="WD40"/>
    <property type="match status" value="1"/>
</dbReference>
<evidence type="ECO:0000256" key="5">
    <source>
        <dbReference type="ARBA" id="ARBA00022574"/>
    </source>
</evidence>
<evidence type="ECO:0000313" key="19">
    <source>
        <dbReference type="EMBL" id="CAD9086150.1"/>
    </source>
</evidence>
<comment type="similarity">
    <text evidence="2 13">Belongs to the WD repeat COPB2 family.</text>
</comment>
<dbReference type="PROSITE" id="PS50082">
    <property type="entry name" value="WD_REPEATS_2"/>
    <property type="match status" value="4"/>
</dbReference>
<dbReference type="FunFam" id="1.25.40.470:FF:000001">
    <property type="entry name" value="Coatomer subunit beta"/>
    <property type="match status" value="1"/>
</dbReference>
<keyword evidence="8 13" id="KW-0653">Protein transport</keyword>
<evidence type="ECO:0000256" key="13">
    <source>
        <dbReference type="PIRNR" id="PIRNR005567"/>
    </source>
</evidence>
<dbReference type="FunFam" id="2.130.10.10:FF:000016">
    <property type="entry name" value="Coatomer alpha subunit, putative"/>
    <property type="match status" value="1"/>
</dbReference>
<dbReference type="GO" id="GO:0000139">
    <property type="term" value="C:Golgi membrane"/>
    <property type="evidence" value="ECO:0007669"/>
    <property type="project" value="UniProtKB-SubCell"/>
</dbReference>
<dbReference type="InterPro" id="IPR050844">
    <property type="entry name" value="Coatomer_complex_subunit"/>
</dbReference>
<dbReference type="InterPro" id="IPR006692">
    <property type="entry name" value="Beta-prop_COPA/B_2nd"/>
</dbReference>
<dbReference type="GO" id="GO:0006891">
    <property type="term" value="P:intra-Golgi vesicle-mediated transport"/>
    <property type="evidence" value="ECO:0007669"/>
    <property type="project" value="TreeGrafter"/>
</dbReference>
<evidence type="ECO:0000256" key="10">
    <source>
        <dbReference type="ARBA" id="ARBA00023136"/>
    </source>
</evidence>
<evidence type="ECO:0000256" key="8">
    <source>
        <dbReference type="ARBA" id="ARBA00022927"/>
    </source>
</evidence>
<evidence type="ECO:0000256" key="6">
    <source>
        <dbReference type="ARBA" id="ARBA00022737"/>
    </source>
</evidence>
<dbReference type="AlphaFoldDB" id="A0A7S1KUN6"/>
<dbReference type="SUPFAM" id="SSF50978">
    <property type="entry name" value="WD40 repeat-like"/>
    <property type="match status" value="1"/>
</dbReference>
<protein>
    <recommendedName>
        <fullName evidence="13">Coatomer subunit beta'</fullName>
    </recommendedName>
</protein>
<evidence type="ECO:0000256" key="12">
    <source>
        <dbReference type="ARBA" id="ARBA00025536"/>
    </source>
</evidence>
<keyword evidence="6" id="KW-0677">Repeat</keyword>
<dbReference type="PRINTS" id="PR00320">
    <property type="entry name" value="GPROTEINBRPT"/>
</dbReference>
<dbReference type="Pfam" id="PF00400">
    <property type="entry name" value="WD40"/>
    <property type="match status" value="4"/>
</dbReference>
<feature type="coiled-coil region" evidence="15">
    <location>
        <begin position="646"/>
        <end position="673"/>
    </location>
</feature>
<comment type="subcellular location">
    <subcellularLocation>
        <location evidence="1 13">Cytoplasmic vesicle</location>
        <location evidence="1 13">COPI-coated vesicle membrane</location>
        <topology evidence="1 13">Peripheral membrane protein</topology>
        <orientation evidence="1 13">Cytoplasmic side</orientation>
    </subcellularLocation>
    <subcellularLocation>
        <location evidence="13">Golgi apparatus membrane</location>
        <topology evidence="13">Peripheral membrane protein</topology>
        <orientation evidence="13">Cytoplasmic side</orientation>
    </subcellularLocation>
    <text evidence="13">The coatomer is cytoplasmic or polymerized on the cytoplasmic side of the Golgi, as well as on the vesicles/buds originating from it.</text>
</comment>
<proteinExistence type="inferred from homology"/>
<dbReference type="GO" id="GO:0005198">
    <property type="term" value="F:structural molecule activity"/>
    <property type="evidence" value="ECO:0007669"/>
    <property type="project" value="UniProtKB-UniRule"/>
</dbReference>
<comment type="subunit">
    <text evidence="13">Oligomeric complex that consists of at least the alpha, beta, beta', gamma, delta, epsilon and zeta subunits.</text>
</comment>
<dbReference type="Pfam" id="PF04053">
    <property type="entry name" value="B-prop_COPA_B_2nd"/>
    <property type="match status" value="1"/>
</dbReference>
<dbReference type="PROSITE" id="PS50294">
    <property type="entry name" value="WD_REPEATS_REGION"/>
    <property type="match status" value="4"/>
</dbReference>
<evidence type="ECO:0000259" key="17">
    <source>
        <dbReference type="Pfam" id="PF04053"/>
    </source>
</evidence>
<dbReference type="PANTHER" id="PTHR19876:SF2">
    <property type="entry name" value="COATOMER SUBUNIT BETA"/>
    <property type="match status" value="1"/>
</dbReference>
<dbReference type="InterPro" id="IPR036322">
    <property type="entry name" value="WD40_repeat_dom_sf"/>
</dbReference>
<dbReference type="GO" id="GO:0030126">
    <property type="term" value="C:COPI vesicle coat"/>
    <property type="evidence" value="ECO:0007669"/>
    <property type="project" value="TreeGrafter"/>
</dbReference>
<keyword evidence="4 13" id="KW-0963">Cytoplasm</keyword>
<feature type="repeat" description="WD" evidence="14">
    <location>
        <begin position="95"/>
        <end position="127"/>
    </location>
</feature>
<evidence type="ECO:0000256" key="15">
    <source>
        <dbReference type="SAM" id="Coils"/>
    </source>
</evidence>
<name>A0A7S1KUN6_9EUKA</name>
<evidence type="ECO:0000256" key="14">
    <source>
        <dbReference type="PROSITE-ProRule" id="PRU00221"/>
    </source>
</evidence>
<keyword evidence="7 13" id="KW-0931">ER-Golgi transport</keyword>
<dbReference type="Gene3D" id="1.25.40.470">
    <property type="match status" value="1"/>
</dbReference>
<evidence type="ECO:0000256" key="3">
    <source>
        <dbReference type="ARBA" id="ARBA00022448"/>
    </source>
</evidence>
<accession>A0A7S1KUN6</accession>
<keyword evidence="11 13" id="KW-0968">Cytoplasmic vesicle</keyword>
<dbReference type="InterPro" id="IPR015943">
    <property type="entry name" value="WD40/YVTN_repeat-like_dom_sf"/>
</dbReference>
<dbReference type="GO" id="GO:0006890">
    <property type="term" value="P:retrograde vesicle-mediated transport, Golgi to endoplasmic reticulum"/>
    <property type="evidence" value="ECO:0007669"/>
    <property type="project" value="TreeGrafter"/>
</dbReference>
<feature type="domain" description="COPA/B TPR" evidence="18">
    <location>
        <begin position="593"/>
        <end position="776"/>
    </location>
</feature>
<reference evidence="19" key="1">
    <citation type="submission" date="2021-01" db="EMBL/GenBank/DDBJ databases">
        <authorList>
            <person name="Corre E."/>
            <person name="Pelletier E."/>
            <person name="Niang G."/>
            <person name="Scheremetjew M."/>
            <person name="Finn R."/>
            <person name="Kale V."/>
            <person name="Holt S."/>
            <person name="Cochrane G."/>
            <person name="Meng A."/>
            <person name="Brown T."/>
            <person name="Cohen L."/>
        </authorList>
    </citation>
    <scope>NUCLEOTIDE SEQUENCE</scope>
    <source>
        <strain evidence="19">WS</strain>
    </source>
</reference>
<evidence type="ECO:0000256" key="7">
    <source>
        <dbReference type="ARBA" id="ARBA00022892"/>
    </source>
</evidence>
<feature type="repeat" description="WD" evidence="14">
    <location>
        <begin position="138"/>
        <end position="180"/>
    </location>
</feature>
<dbReference type="GO" id="GO:0006888">
    <property type="term" value="P:endoplasmic reticulum to Golgi vesicle-mediated transport"/>
    <property type="evidence" value="ECO:0007669"/>
    <property type="project" value="TreeGrafter"/>
</dbReference>
<comment type="function">
    <text evidence="12 13">The coatomer is a cytosolic protein complex that binds to dilysine motifs and reversibly associates with Golgi non-clathrin-coated vesicles, which further mediate biosynthetic protein transport from the ER, via the Golgi up to the trans Golgi network. Coatomer complex is required for budding from Golgi membranes, and is essential for the retrograde Golgi-to-ER transport of dilysine-tagged proteins.</text>
</comment>
<dbReference type="Gene3D" id="2.130.10.10">
    <property type="entry name" value="YVTN repeat-like/Quinoprotein amine dehydrogenase"/>
    <property type="match status" value="1"/>
</dbReference>
<keyword evidence="15" id="KW-0175">Coiled coil</keyword>
<dbReference type="GO" id="GO:0006886">
    <property type="term" value="P:intracellular protein transport"/>
    <property type="evidence" value="ECO:0007669"/>
    <property type="project" value="UniProtKB-UniRule"/>
</dbReference>
<feature type="repeat" description="WD" evidence="14">
    <location>
        <begin position="224"/>
        <end position="265"/>
    </location>
</feature>
<dbReference type="PIRSF" id="PIRSF005567">
    <property type="entry name" value="Coatomer_beta'_subunit"/>
    <property type="match status" value="1"/>
</dbReference>
<dbReference type="PANTHER" id="PTHR19876">
    <property type="entry name" value="COATOMER"/>
    <property type="match status" value="1"/>
</dbReference>
<dbReference type="InterPro" id="IPR056176">
    <property type="entry name" value="TPR_COPA_B"/>
</dbReference>
<dbReference type="InterPro" id="IPR001680">
    <property type="entry name" value="WD40_rpt"/>
</dbReference>
<dbReference type="Pfam" id="PF23953">
    <property type="entry name" value="TPR_COPA_B"/>
    <property type="match status" value="1"/>
</dbReference>
<dbReference type="SMART" id="SM00320">
    <property type="entry name" value="WD40"/>
    <property type="match status" value="6"/>
</dbReference>
<evidence type="ECO:0000256" key="2">
    <source>
        <dbReference type="ARBA" id="ARBA00010844"/>
    </source>
</evidence>
<evidence type="ECO:0000256" key="1">
    <source>
        <dbReference type="ARBA" id="ARBA00004347"/>
    </source>
</evidence>
<organism evidence="19">
    <name type="scientific">Percolomonas cosmopolitus</name>
    <dbReference type="NCBI Taxonomy" id="63605"/>
    <lineage>
        <taxon>Eukaryota</taxon>
        <taxon>Discoba</taxon>
        <taxon>Heterolobosea</taxon>
        <taxon>Tetramitia</taxon>
        <taxon>Eutetramitia</taxon>
        <taxon>Percolomonadidae</taxon>
        <taxon>Percolomonas</taxon>
    </lineage>
</organism>
<dbReference type="InterPro" id="IPR020472">
    <property type="entry name" value="WD40_PAC1"/>
</dbReference>
<dbReference type="CDD" id="cd22947">
    <property type="entry name" value="Coatomer_WDAD_beta-like"/>
    <property type="match status" value="1"/>
</dbReference>